<name>A0AAE0Y3Y6_9GAST</name>
<organism evidence="2 3">
    <name type="scientific">Elysia crispata</name>
    <name type="common">lettuce slug</name>
    <dbReference type="NCBI Taxonomy" id="231223"/>
    <lineage>
        <taxon>Eukaryota</taxon>
        <taxon>Metazoa</taxon>
        <taxon>Spiralia</taxon>
        <taxon>Lophotrochozoa</taxon>
        <taxon>Mollusca</taxon>
        <taxon>Gastropoda</taxon>
        <taxon>Heterobranchia</taxon>
        <taxon>Euthyneura</taxon>
        <taxon>Panpulmonata</taxon>
        <taxon>Sacoglossa</taxon>
        <taxon>Placobranchoidea</taxon>
        <taxon>Plakobranchidae</taxon>
        <taxon>Elysia</taxon>
    </lineage>
</organism>
<evidence type="ECO:0000313" key="3">
    <source>
        <dbReference type="Proteomes" id="UP001283361"/>
    </source>
</evidence>
<comment type="caution">
    <text evidence="2">The sequence shown here is derived from an EMBL/GenBank/DDBJ whole genome shotgun (WGS) entry which is preliminary data.</text>
</comment>
<reference evidence="2" key="1">
    <citation type="journal article" date="2023" name="G3 (Bethesda)">
        <title>A reference genome for the long-term kleptoplast-retaining sea slug Elysia crispata morphotype clarki.</title>
        <authorList>
            <person name="Eastman K.E."/>
            <person name="Pendleton A.L."/>
            <person name="Shaikh M.A."/>
            <person name="Suttiyut T."/>
            <person name="Ogas R."/>
            <person name="Tomko P."/>
            <person name="Gavelis G."/>
            <person name="Widhalm J.R."/>
            <person name="Wisecaver J.H."/>
        </authorList>
    </citation>
    <scope>NUCLEOTIDE SEQUENCE</scope>
    <source>
        <strain evidence="2">ECLA1</strain>
    </source>
</reference>
<dbReference type="AlphaFoldDB" id="A0AAE0Y3Y6"/>
<keyword evidence="3" id="KW-1185">Reference proteome</keyword>
<protein>
    <submittedName>
        <fullName evidence="2">Uncharacterized protein</fullName>
    </submittedName>
</protein>
<feature type="compositionally biased region" description="Low complexity" evidence="1">
    <location>
        <begin position="25"/>
        <end position="36"/>
    </location>
</feature>
<dbReference type="EMBL" id="JAWDGP010007018">
    <property type="protein sequence ID" value="KAK3731259.1"/>
    <property type="molecule type" value="Genomic_DNA"/>
</dbReference>
<accession>A0AAE0Y3Y6</accession>
<feature type="region of interest" description="Disordered" evidence="1">
    <location>
        <begin position="1"/>
        <end position="75"/>
    </location>
</feature>
<evidence type="ECO:0000256" key="1">
    <source>
        <dbReference type="SAM" id="MobiDB-lite"/>
    </source>
</evidence>
<sequence length="104" mass="11162">MGEFQSYLRAQQCGPAAGRTSPRKASAPASSAAATPDDSDEDTLVQQTQVAERVEEERRGTQTGPSGFVQPLVIPDSDASKVALRKEWLKTLPGPRLGSERSLH</sequence>
<proteinExistence type="predicted"/>
<gene>
    <name evidence="2" type="ORF">RRG08_025802</name>
</gene>
<dbReference type="Proteomes" id="UP001283361">
    <property type="component" value="Unassembled WGS sequence"/>
</dbReference>
<evidence type="ECO:0000313" key="2">
    <source>
        <dbReference type="EMBL" id="KAK3731259.1"/>
    </source>
</evidence>